<comment type="caution">
    <text evidence="1">The sequence shown here is derived from an EMBL/GenBank/DDBJ whole genome shotgun (WGS) entry which is preliminary data.</text>
</comment>
<evidence type="ECO:0000313" key="2">
    <source>
        <dbReference type="Proteomes" id="UP001213000"/>
    </source>
</evidence>
<name>A0AAD5VF70_9AGAR</name>
<proteinExistence type="predicted"/>
<dbReference type="Proteomes" id="UP001213000">
    <property type="component" value="Unassembled WGS sequence"/>
</dbReference>
<dbReference type="EMBL" id="JANIEX010001766">
    <property type="protein sequence ID" value="KAJ3554640.1"/>
    <property type="molecule type" value="Genomic_DNA"/>
</dbReference>
<reference evidence="1" key="1">
    <citation type="submission" date="2022-07" db="EMBL/GenBank/DDBJ databases">
        <title>Genome Sequence of Leucocoprinus birnbaumii.</title>
        <authorList>
            <person name="Buettner E."/>
        </authorList>
    </citation>
    <scope>NUCLEOTIDE SEQUENCE</scope>
    <source>
        <strain evidence="1">VT141</strain>
    </source>
</reference>
<sequence>MTYDTRRFPWPIEVEEVNDDQELVPGRLLRPAVPSATPVMRYSTSTMSSSATPGIDQSTRHLALILTAGSNDVDDALFTTAYIIRLEN</sequence>
<accession>A0AAD5VF70</accession>
<evidence type="ECO:0000313" key="1">
    <source>
        <dbReference type="EMBL" id="KAJ3554640.1"/>
    </source>
</evidence>
<dbReference type="AlphaFoldDB" id="A0AAD5VF70"/>
<gene>
    <name evidence="1" type="ORF">NP233_g12379</name>
</gene>
<organism evidence="1 2">
    <name type="scientific">Leucocoprinus birnbaumii</name>
    <dbReference type="NCBI Taxonomy" id="56174"/>
    <lineage>
        <taxon>Eukaryota</taxon>
        <taxon>Fungi</taxon>
        <taxon>Dikarya</taxon>
        <taxon>Basidiomycota</taxon>
        <taxon>Agaricomycotina</taxon>
        <taxon>Agaricomycetes</taxon>
        <taxon>Agaricomycetidae</taxon>
        <taxon>Agaricales</taxon>
        <taxon>Agaricineae</taxon>
        <taxon>Agaricaceae</taxon>
        <taxon>Leucocoprinus</taxon>
    </lineage>
</organism>
<protein>
    <submittedName>
        <fullName evidence="1">Uncharacterized protein</fullName>
    </submittedName>
</protein>
<keyword evidence="2" id="KW-1185">Reference proteome</keyword>